<dbReference type="Gramene" id="ERM95279">
    <property type="protein sequence ID" value="ERM95279"/>
    <property type="gene ID" value="AMTR_s00008p00083860"/>
</dbReference>
<dbReference type="OMA" id="EPPGWKL"/>
<evidence type="ECO:0000256" key="4">
    <source>
        <dbReference type="SAM" id="Phobius"/>
    </source>
</evidence>
<feature type="transmembrane region" description="Helical" evidence="4">
    <location>
        <begin position="374"/>
        <end position="392"/>
    </location>
</feature>
<evidence type="ECO:0000313" key="6">
    <source>
        <dbReference type="EMBL" id="ERM95279.1"/>
    </source>
</evidence>
<gene>
    <name evidence="6" type="ORF">AMTR_s00008p00083860</name>
</gene>
<dbReference type="PIRSF" id="PIRSF038122">
    <property type="entry name" value="COBRA"/>
    <property type="match status" value="1"/>
</dbReference>
<keyword evidence="4" id="KW-1133">Transmembrane helix</keyword>
<dbReference type="Pfam" id="PF04833">
    <property type="entry name" value="COBRA"/>
    <property type="match status" value="1"/>
</dbReference>
<evidence type="ECO:0000256" key="3">
    <source>
        <dbReference type="ARBA" id="ARBA00023180"/>
    </source>
</evidence>
<organism evidence="6 7">
    <name type="scientific">Amborella trichopoda</name>
    <dbReference type="NCBI Taxonomy" id="13333"/>
    <lineage>
        <taxon>Eukaryota</taxon>
        <taxon>Viridiplantae</taxon>
        <taxon>Streptophyta</taxon>
        <taxon>Embryophyta</taxon>
        <taxon>Tracheophyta</taxon>
        <taxon>Spermatophyta</taxon>
        <taxon>Magnoliopsida</taxon>
        <taxon>Amborellales</taxon>
        <taxon>Amborellaceae</taxon>
        <taxon>Amborella</taxon>
    </lineage>
</organism>
<dbReference type="InterPro" id="IPR006918">
    <property type="entry name" value="COBRA_pln"/>
</dbReference>
<name>W1NJ85_AMBTC</name>
<dbReference type="GO" id="GO:0010215">
    <property type="term" value="P:cellulose microfibril organization"/>
    <property type="evidence" value="ECO:0007669"/>
    <property type="project" value="InterPro"/>
</dbReference>
<evidence type="ECO:0000313" key="7">
    <source>
        <dbReference type="Proteomes" id="UP000017836"/>
    </source>
</evidence>
<keyword evidence="2" id="KW-0732">Signal</keyword>
<dbReference type="HOGENOM" id="CLU_038120_0_0_1"/>
<proteinExistence type="inferred from homology"/>
<feature type="domain" description="COBRA C-terminal" evidence="5">
    <location>
        <begin position="170"/>
        <end position="361"/>
    </location>
</feature>
<dbReference type="EMBL" id="KI397486">
    <property type="protein sequence ID" value="ERM95279.1"/>
    <property type="molecule type" value="Genomic_DNA"/>
</dbReference>
<dbReference type="PANTHER" id="PTHR31673:SF3">
    <property type="entry name" value="COBRA-LIKE PROTEIN 4"/>
    <property type="match status" value="1"/>
</dbReference>
<accession>W1NJ85</accession>
<dbReference type="AlphaFoldDB" id="W1NJ85"/>
<evidence type="ECO:0000259" key="5">
    <source>
        <dbReference type="Pfam" id="PF25079"/>
    </source>
</evidence>
<keyword evidence="4" id="KW-0812">Transmembrane</keyword>
<keyword evidence="3" id="KW-0325">Glycoprotein</keyword>
<reference evidence="7" key="1">
    <citation type="journal article" date="2013" name="Science">
        <title>The Amborella genome and the evolution of flowering plants.</title>
        <authorList>
            <consortium name="Amborella Genome Project"/>
        </authorList>
    </citation>
    <scope>NUCLEOTIDE SEQUENCE [LARGE SCALE GENOMIC DNA]</scope>
</reference>
<sequence length="393" mass="43607">MVTILNFEQYRHISSPGWRLGWTWEKREVIWWMQGAQAIEQGNCSEFKKNLPHCCKRNPVIVDLLPGTNFNKQAPNCCRGGVLSSRVQDSSRAVSSFQLAVGCAKNTLSTVIPPVNFMISGPGPGYTCSNPINGNVSIFIDPDGRRTTEALKSWNVTCIYSQTLAHKGPTCCVSLSSFYNPDIVPCPLCSCSCQDMPSLAGQCVNGNSSVLEMHTSKSPLEEAKDIVRCTRHMCPVRIHWHVMLSYKHLWRVKITLNNFNHAKNYTDWNLVAQHPNLGSINQVFSFNYQPLDRYGGTVNDSGMFWGIKGYNDILLQGGNVQTDILLNKDQGAFTFSHGWAFPRRIYFNGDDCVMPPPDAYPTLPNGSLPAPLDSALSLVLVGFLSVLVLLLGV</sequence>
<evidence type="ECO:0000256" key="2">
    <source>
        <dbReference type="ARBA" id="ARBA00022729"/>
    </source>
</evidence>
<dbReference type="eggNOG" id="ENOG502QTGW">
    <property type="taxonomic scope" value="Eukaryota"/>
</dbReference>
<evidence type="ECO:0000256" key="1">
    <source>
        <dbReference type="ARBA" id="ARBA00005507"/>
    </source>
</evidence>
<dbReference type="InterPro" id="IPR056900">
    <property type="entry name" value="COB_C"/>
</dbReference>
<dbReference type="PANTHER" id="PTHR31673">
    <property type="entry name" value="PROTEIN COBRA"/>
    <property type="match status" value="1"/>
</dbReference>
<keyword evidence="4" id="KW-0472">Membrane</keyword>
<dbReference type="GO" id="GO:0005886">
    <property type="term" value="C:plasma membrane"/>
    <property type="evidence" value="ECO:0000318"/>
    <property type="project" value="GO_Central"/>
</dbReference>
<comment type="similarity">
    <text evidence="1">Belongs to the COBRA family.</text>
</comment>
<dbReference type="Proteomes" id="UP000017836">
    <property type="component" value="Unassembled WGS sequence"/>
</dbReference>
<keyword evidence="7" id="KW-1185">Reference proteome</keyword>
<dbReference type="Pfam" id="PF25079">
    <property type="entry name" value="COB_C"/>
    <property type="match status" value="1"/>
</dbReference>
<protein>
    <recommendedName>
        <fullName evidence="5">COBRA C-terminal domain-containing protein</fullName>
    </recommendedName>
</protein>
<dbReference type="GO" id="GO:0052324">
    <property type="term" value="P:plant-type cell wall cellulose biosynthetic process"/>
    <property type="evidence" value="ECO:0000318"/>
    <property type="project" value="GO_Central"/>
</dbReference>